<keyword evidence="3" id="KW-1185">Reference proteome</keyword>
<evidence type="ECO:0000313" key="3">
    <source>
        <dbReference type="Proteomes" id="UP000293846"/>
    </source>
</evidence>
<evidence type="ECO:0000313" key="2">
    <source>
        <dbReference type="EMBL" id="TCJ02107.1"/>
    </source>
</evidence>
<dbReference type="CDD" id="cd00093">
    <property type="entry name" value="HTH_XRE"/>
    <property type="match status" value="1"/>
</dbReference>
<dbReference type="Gene3D" id="1.10.260.40">
    <property type="entry name" value="lambda repressor-like DNA-binding domains"/>
    <property type="match status" value="1"/>
</dbReference>
<dbReference type="RefSeq" id="WP_057763416.1">
    <property type="nucleotide sequence ID" value="NZ_CP183326.1"/>
</dbReference>
<sequence>MKMSSQESITVLQYLALINQVSYVSVCRAVGITPQQFSDWVKKRRPVPKERLQSLAEYFEIEADLLIDEKNNLQELTQEKKIDIQILFLNQKLDKGENEFEMEEYREKLVLLQTEKEKYILISRFDAIISPNKEQTRRICEAFLDQMENGNYVLLEQLLNPKEENT</sequence>
<organism evidence="2 3">
    <name type="scientific">Cytobacillus praedii</name>
    <dbReference type="NCBI Taxonomy" id="1742358"/>
    <lineage>
        <taxon>Bacteria</taxon>
        <taxon>Bacillati</taxon>
        <taxon>Bacillota</taxon>
        <taxon>Bacilli</taxon>
        <taxon>Bacillales</taxon>
        <taxon>Bacillaceae</taxon>
        <taxon>Cytobacillus</taxon>
    </lineage>
</organism>
<protein>
    <submittedName>
        <fullName evidence="2">Transcriptional regulator</fullName>
    </submittedName>
</protein>
<dbReference type="Proteomes" id="UP000293846">
    <property type="component" value="Unassembled WGS sequence"/>
</dbReference>
<reference evidence="2 3" key="1">
    <citation type="submission" date="2019-03" db="EMBL/GenBank/DDBJ databases">
        <authorList>
            <person name="Jensen L."/>
            <person name="Storgaard J."/>
            <person name="Sulaj E."/>
            <person name="Schramm A."/>
            <person name="Marshall I.P.G."/>
        </authorList>
    </citation>
    <scope>NUCLEOTIDE SEQUENCE [LARGE SCALE GENOMIC DNA]</scope>
    <source>
        <strain evidence="2 3">2017H2G3</strain>
    </source>
</reference>
<gene>
    <name evidence="2" type="ORF">E0Y62_20775</name>
</gene>
<accession>A0A4R1AQ70</accession>
<dbReference type="InterPro" id="IPR001387">
    <property type="entry name" value="Cro/C1-type_HTH"/>
</dbReference>
<dbReference type="EMBL" id="SJTH01000040">
    <property type="protein sequence ID" value="TCJ02107.1"/>
    <property type="molecule type" value="Genomic_DNA"/>
</dbReference>
<proteinExistence type="predicted"/>
<dbReference type="SUPFAM" id="SSF47413">
    <property type="entry name" value="lambda repressor-like DNA-binding domains"/>
    <property type="match status" value="1"/>
</dbReference>
<dbReference type="InterPro" id="IPR010982">
    <property type="entry name" value="Lambda_DNA-bd_dom_sf"/>
</dbReference>
<dbReference type="GO" id="GO:0003677">
    <property type="term" value="F:DNA binding"/>
    <property type="evidence" value="ECO:0007669"/>
    <property type="project" value="InterPro"/>
</dbReference>
<comment type="caution">
    <text evidence="2">The sequence shown here is derived from an EMBL/GenBank/DDBJ whole genome shotgun (WGS) entry which is preliminary data.</text>
</comment>
<feature type="domain" description="HTH cro/C1-type" evidence="1">
    <location>
        <begin position="28"/>
        <end position="66"/>
    </location>
</feature>
<evidence type="ECO:0000259" key="1">
    <source>
        <dbReference type="PROSITE" id="PS50943"/>
    </source>
</evidence>
<dbReference type="AlphaFoldDB" id="A0A4R1AQ70"/>
<dbReference type="PROSITE" id="PS50943">
    <property type="entry name" value="HTH_CROC1"/>
    <property type="match status" value="1"/>
</dbReference>
<dbReference type="OrthoDB" id="1904300at2"/>
<name>A0A4R1AQ70_9BACI</name>